<evidence type="ECO:0000256" key="9">
    <source>
        <dbReference type="ARBA" id="ARBA00022960"/>
    </source>
</evidence>
<accession>A0A368VH20</accession>
<keyword evidence="10 17" id="KW-0573">Peptidoglycan synthesis</keyword>
<comment type="function">
    <text evidence="16 17">Catalyzes the last two sequential reactions in the de novo biosynthetic pathway for UDP-N-acetylglucosamine (UDP-GlcNAc). The C-terminal domain catalyzes the transfer of acetyl group from acetyl coenzyme A to glucosamine-1-phosphate (GlcN-1-P) to produce N-acetylglucosamine-1-phosphate (GlcNAc-1-P), which is converted into UDP-GlcNAc by the transfer of uridine 5-monophosphate (from uridine 5-triphosphate), a reaction catalyzed by the N-terminal domain.</text>
</comment>
<evidence type="ECO:0000256" key="12">
    <source>
        <dbReference type="ARBA" id="ARBA00023315"/>
    </source>
</evidence>
<keyword evidence="4 17" id="KW-0808">Transferase</keyword>
<feature type="binding site" evidence="17">
    <location>
        <position position="392"/>
    </location>
    <ligand>
        <name>UDP-N-acetyl-alpha-D-glucosamine</name>
        <dbReference type="ChEBI" id="CHEBI:57705"/>
    </ligand>
</feature>
<comment type="caution">
    <text evidence="17">Lacks conserved residue(s) required for the propagation of feature annotation.</text>
</comment>
<dbReference type="EMBL" id="QPJC01000013">
    <property type="protein sequence ID" value="RCW39947.1"/>
    <property type="molecule type" value="Genomic_DNA"/>
</dbReference>
<feature type="binding site" evidence="17">
    <location>
        <position position="406"/>
    </location>
    <ligand>
        <name>acetyl-CoA</name>
        <dbReference type="ChEBI" id="CHEBI:57288"/>
    </ligand>
</feature>
<keyword evidence="8 17" id="KW-0460">Magnesium</keyword>
<proteinExistence type="inferred from homology"/>
<comment type="similarity">
    <text evidence="2 17">In the N-terminal section; belongs to the N-acetylglucosamine-1-phosphate uridyltransferase family.</text>
</comment>
<dbReference type="GO" id="GO:0006048">
    <property type="term" value="P:UDP-N-acetylglucosamine biosynthetic process"/>
    <property type="evidence" value="ECO:0007669"/>
    <property type="project" value="UniProtKB-UniPathway"/>
</dbReference>
<evidence type="ECO:0000256" key="16">
    <source>
        <dbReference type="ARBA" id="ARBA00049628"/>
    </source>
</evidence>
<dbReference type="NCBIfam" id="TIGR01173">
    <property type="entry name" value="glmU"/>
    <property type="match status" value="1"/>
</dbReference>
<feature type="binding site" evidence="17">
    <location>
        <begin position="127"/>
        <end position="129"/>
    </location>
    <ligand>
        <name>UDP-N-acetyl-alpha-D-glucosamine</name>
        <dbReference type="ChEBI" id="CHEBI:57705"/>
    </ligand>
</feature>
<feature type="region of interest" description="Disordered" evidence="18">
    <location>
        <begin position="478"/>
        <end position="507"/>
    </location>
</feature>
<dbReference type="NCBIfam" id="NF010932">
    <property type="entry name" value="PRK14352.1"/>
    <property type="match status" value="1"/>
</dbReference>
<dbReference type="EC" id="2.7.7.23" evidence="17"/>
<dbReference type="Proteomes" id="UP000253495">
    <property type="component" value="Unassembled WGS sequence"/>
</dbReference>
<keyword evidence="13 17" id="KW-0961">Cell wall biogenesis/degradation</keyword>
<comment type="similarity">
    <text evidence="1 17">In the C-terminal section; belongs to the transferase hexapeptide repeat family.</text>
</comment>
<feature type="binding site" evidence="17">
    <location>
        <position position="254"/>
    </location>
    <ligand>
        <name>UDP-N-acetyl-alpha-D-glucosamine</name>
        <dbReference type="ChEBI" id="CHEBI:57705"/>
    </ligand>
</feature>
<protein>
    <recommendedName>
        <fullName evidence="17">Bifunctional protein GlmU</fullName>
    </recommendedName>
    <domain>
        <recommendedName>
            <fullName evidence="17">UDP-N-acetylglucosamine pyrophosphorylase</fullName>
            <ecNumber evidence="17">2.7.7.23</ecNumber>
        </recommendedName>
        <alternativeName>
            <fullName evidence="17">N-acetylglucosamine-1-phosphate uridyltransferase</fullName>
        </alternativeName>
    </domain>
    <domain>
        <recommendedName>
            <fullName evidence="17">Glucosamine-1-phosphate N-acetyltransferase</fullName>
            <ecNumber evidence="17">2.3.1.157</ecNumber>
        </recommendedName>
    </domain>
</protein>
<feature type="binding site" evidence="17">
    <location>
        <position position="359"/>
    </location>
    <ligand>
        <name>UDP-N-acetyl-alpha-D-glucosamine</name>
        <dbReference type="ChEBI" id="CHEBI:57705"/>
    </ligand>
</feature>
<feature type="binding site" evidence="17">
    <location>
        <position position="38"/>
    </location>
    <ligand>
        <name>UDP-N-acetyl-alpha-D-glucosamine</name>
        <dbReference type="ChEBI" id="CHEBI:57705"/>
    </ligand>
</feature>
<name>A0A368VH20_9ACTN</name>
<reference evidence="20 21" key="1">
    <citation type="submission" date="2018-07" db="EMBL/GenBank/DDBJ databases">
        <title>Genomic Encyclopedia of Type Strains, Phase III (KMG-III): the genomes of soil and plant-associated and newly described type strains.</title>
        <authorList>
            <person name="Whitman W."/>
        </authorList>
    </citation>
    <scope>NUCLEOTIDE SEQUENCE [LARGE SCALE GENOMIC DNA]</scope>
    <source>
        <strain evidence="20 21">CECT 8575</strain>
    </source>
</reference>
<feature type="binding site" evidence="17">
    <location>
        <position position="377"/>
    </location>
    <ligand>
        <name>UDP-N-acetyl-alpha-D-glucosamine</name>
        <dbReference type="ChEBI" id="CHEBI:57705"/>
    </ligand>
</feature>
<feature type="region of interest" description="Linker" evidence="17">
    <location>
        <begin position="257"/>
        <end position="277"/>
    </location>
</feature>
<dbReference type="SUPFAM" id="SSF53448">
    <property type="entry name" value="Nucleotide-diphospho-sugar transferases"/>
    <property type="match status" value="1"/>
</dbReference>
<feature type="binding site" evidence="17">
    <location>
        <position position="95"/>
    </location>
    <ligand>
        <name>UDP-N-acetyl-alpha-D-glucosamine</name>
        <dbReference type="ChEBI" id="CHEBI:57705"/>
    </ligand>
</feature>
<dbReference type="GO" id="GO:0000902">
    <property type="term" value="P:cell morphogenesis"/>
    <property type="evidence" value="ECO:0007669"/>
    <property type="project" value="UniProtKB-UniRule"/>
</dbReference>
<dbReference type="InterPro" id="IPR011004">
    <property type="entry name" value="Trimer_LpxA-like_sf"/>
</dbReference>
<dbReference type="InterPro" id="IPR005882">
    <property type="entry name" value="Bifunctional_GlmU"/>
</dbReference>
<dbReference type="EC" id="2.3.1.157" evidence="17"/>
<dbReference type="GO" id="GO:0008360">
    <property type="term" value="P:regulation of cell shape"/>
    <property type="evidence" value="ECO:0007669"/>
    <property type="project" value="UniProtKB-KW"/>
</dbReference>
<evidence type="ECO:0000256" key="4">
    <source>
        <dbReference type="ARBA" id="ARBA00022679"/>
    </source>
</evidence>
<evidence type="ECO:0000256" key="2">
    <source>
        <dbReference type="ARBA" id="ARBA00007947"/>
    </source>
</evidence>
<keyword evidence="12 17" id="KW-0012">Acyltransferase</keyword>
<evidence type="ECO:0000256" key="18">
    <source>
        <dbReference type="SAM" id="MobiDB-lite"/>
    </source>
</evidence>
<comment type="pathway">
    <text evidence="17">Nucleotide-sugar biosynthesis; UDP-N-acetyl-alpha-D-glucosamine biosynthesis; UDP-N-acetyl-alpha-D-glucosamine from N-acetyl-alpha-D-glucosamine 1-phosphate: step 1/1.</text>
</comment>
<feature type="domain" description="MobA-like NTP transferase" evidence="19">
    <location>
        <begin position="22"/>
        <end position="156"/>
    </location>
</feature>
<keyword evidence="7 17" id="KW-0677">Repeat</keyword>
<feature type="region of interest" description="N-acetyltransferase" evidence="17">
    <location>
        <begin position="278"/>
        <end position="507"/>
    </location>
</feature>
<feature type="region of interest" description="Pyrophosphorylase" evidence="17">
    <location>
        <begin position="1"/>
        <end position="256"/>
    </location>
</feature>
<feature type="binding site" evidence="17">
    <location>
        <begin position="24"/>
        <end position="27"/>
    </location>
    <ligand>
        <name>UDP-N-acetyl-alpha-D-glucosamine</name>
        <dbReference type="ChEBI" id="CHEBI:57705"/>
    </ligand>
</feature>
<dbReference type="GO" id="GO:0000287">
    <property type="term" value="F:magnesium ion binding"/>
    <property type="evidence" value="ECO:0007669"/>
    <property type="project" value="UniProtKB-UniRule"/>
</dbReference>
<feature type="binding site" evidence="17">
    <location>
        <begin position="100"/>
        <end position="101"/>
    </location>
    <ligand>
        <name>UDP-N-acetyl-alpha-D-glucosamine</name>
        <dbReference type="ChEBI" id="CHEBI:57705"/>
    </ligand>
</feature>
<feature type="binding site" evidence="17">
    <location>
        <position position="449"/>
    </location>
    <ligand>
        <name>acetyl-CoA</name>
        <dbReference type="ChEBI" id="CHEBI:57288"/>
    </ligand>
</feature>
<evidence type="ECO:0000256" key="3">
    <source>
        <dbReference type="ARBA" id="ARBA00022490"/>
    </source>
</evidence>
<evidence type="ECO:0000256" key="5">
    <source>
        <dbReference type="ARBA" id="ARBA00022695"/>
    </source>
</evidence>
<keyword evidence="11 17" id="KW-0511">Multifunctional enzyme</keyword>
<gene>
    <name evidence="17" type="primary">glmU</name>
    <name evidence="20" type="ORF">DFQ14_11328</name>
</gene>
<feature type="binding site" evidence="17">
    <location>
        <position position="181"/>
    </location>
    <ligand>
        <name>UDP-N-acetyl-alpha-D-glucosamine</name>
        <dbReference type="ChEBI" id="CHEBI:57705"/>
    </ligand>
</feature>
<keyword evidence="3 17" id="KW-0963">Cytoplasm</keyword>
<dbReference type="Pfam" id="PF12804">
    <property type="entry name" value="NTP_transf_3"/>
    <property type="match status" value="1"/>
</dbReference>
<comment type="caution">
    <text evidence="20">The sequence shown here is derived from an EMBL/GenBank/DDBJ whole genome shotgun (WGS) entry which is preliminary data.</text>
</comment>
<evidence type="ECO:0000313" key="21">
    <source>
        <dbReference type="Proteomes" id="UP000253495"/>
    </source>
</evidence>
<keyword evidence="21" id="KW-1185">Reference proteome</keyword>
<dbReference type="GO" id="GO:0009245">
    <property type="term" value="P:lipid A biosynthetic process"/>
    <property type="evidence" value="ECO:0007669"/>
    <property type="project" value="UniProtKB-UniRule"/>
</dbReference>
<feature type="binding site" evidence="17">
    <location>
        <begin position="412"/>
        <end position="413"/>
    </location>
    <ligand>
        <name>acetyl-CoA</name>
        <dbReference type="ChEBI" id="CHEBI:57288"/>
    </ligand>
</feature>
<dbReference type="GO" id="GO:0019134">
    <property type="term" value="F:glucosamine-1-phosphate N-acetyltransferase activity"/>
    <property type="evidence" value="ECO:0007669"/>
    <property type="project" value="UniProtKB-UniRule"/>
</dbReference>
<feature type="binding site" evidence="17">
    <location>
        <position position="196"/>
    </location>
    <ligand>
        <name>UDP-N-acetyl-alpha-D-glucosamine</name>
        <dbReference type="ChEBI" id="CHEBI:57705"/>
    </ligand>
</feature>
<feature type="binding site" evidence="17">
    <location>
        <position position="254"/>
    </location>
    <ligand>
        <name>Mg(2+)</name>
        <dbReference type="ChEBI" id="CHEBI:18420"/>
    </ligand>
</feature>
<dbReference type="InterPro" id="IPR025877">
    <property type="entry name" value="MobA-like_NTP_Trfase"/>
</dbReference>
<comment type="subunit">
    <text evidence="17">Homotrimer.</text>
</comment>
<dbReference type="CDD" id="cd02540">
    <property type="entry name" value="GT2_GlmU_N_bac"/>
    <property type="match status" value="1"/>
</dbReference>
<comment type="pathway">
    <text evidence="17">Bacterial outer membrane biogenesis; LPS lipid A biosynthesis.</text>
</comment>
<dbReference type="PANTHER" id="PTHR43584:SF3">
    <property type="entry name" value="BIFUNCTIONAL PROTEIN GLMU"/>
    <property type="match status" value="1"/>
</dbReference>
<feature type="binding site" evidence="17">
    <location>
        <position position="166"/>
    </location>
    <ligand>
        <name>UDP-N-acetyl-alpha-D-glucosamine</name>
        <dbReference type="ChEBI" id="CHEBI:57705"/>
    </ligand>
</feature>
<dbReference type="GO" id="GO:0009252">
    <property type="term" value="P:peptidoglycan biosynthetic process"/>
    <property type="evidence" value="ECO:0007669"/>
    <property type="project" value="UniProtKB-UniRule"/>
</dbReference>
<dbReference type="GO" id="GO:0016020">
    <property type="term" value="C:membrane"/>
    <property type="evidence" value="ECO:0007669"/>
    <property type="project" value="GOC"/>
</dbReference>
<dbReference type="GO" id="GO:0003977">
    <property type="term" value="F:UDP-N-acetylglucosamine diphosphorylase activity"/>
    <property type="evidence" value="ECO:0007669"/>
    <property type="project" value="UniProtKB-UniRule"/>
</dbReference>
<evidence type="ECO:0000259" key="19">
    <source>
        <dbReference type="Pfam" id="PF12804"/>
    </source>
</evidence>
<evidence type="ECO:0000256" key="6">
    <source>
        <dbReference type="ARBA" id="ARBA00022723"/>
    </source>
</evidence>
<dbReference type="RefSeq" id="WP_114454417.1">
    <property type="nucleotide sequence ID" value="NZ_QPJC01000013.1"/>
</dbReference>
<organism evidence="20 21">
    <name type="scientific">Halopolyspora algeriensis</name>
    <dbReference type="NCBI Taxonomy" id="1500506"/>
    <lineage>
        <taxon>Bacteria</taxon>
        <taxon>Bacillati</taxon>
        <taxon>Actinomycetota</taxon>
        <taxon>Actinomycetes</taxon>
        <taxon>Actinomycetes incertae sedis</taxon>
        <taxon>Halopolyspora</taxon>
    </lineage>
</organism>
<evidence type="ECO:0000256" key="14">
    <source>
        <dbReference type="ARBA" id="ARBA00048247"/>
    </source>
</evidence>
<dbReference type="GO" id="GO:0071555">
    <property type="term" value="P:cell wall organization"/>
    <property type="evidence" value="ECO:0007669"/>
    <property type="project" value="UniProtKB-KW"/>
</dbReference>
<evidence type="ECO:0000313" key="20">
    <source>
        <dbReference type="EMBL" id="RCW39947.1"/>
    </source>
</evidence>
<comment type="subcellular location">
    <subcellularLocation>
        <location evidence="17">Cytoplasm</location>
    </subcellularLocation>
</comment>
<keyword evidence="9 17" id="KW-0133">Cell shape</keyword>
<dbReference type="InterPro" id="IPR050065">
    <property type="entry name" value="GlmU-like"/>
</dbReference>
<comment type="cofactor">
    <cofactor evidence="17">
        <name>Mg(2+)</name>
        <dbReference type="ChEBI" id="CHEBI:18420"/>
    </cofactor>
    <text evidence="17">Binds 1 Mg(2+) ion per subunit.</text>
</comment>
<feature type="binding site" evidence="17">
    <location>
        <position position="466"/>
    </location>
    <ligand>
        <name>acetyl-CoA</name>
        <dbReference type="ChEBI" id="CHEBI:57288"/>
    </ligand>
</feature>
<feature type="active site" description="Proton acceptor" evidence="17">
    <location>
        <position position="389"/>
    </location>
</feature>
<dbReference type="SUPFAM" id="SSF51161">
    <property type="entry name" value="Trimeric LpxA-like enzymes"/>
    <property type="match status" value="1"/>
</dbReference>
<evidence type="ECO:0000256" key="13">
    <source>
        <dbReference type="ARBA" id="ARBA00023316"/>
    </source>
</evidence>
<evidence type="ECO:0000256" key="15">
    <source>
        <dbReference type="ARBA" id="ARBA00048493"/>
    </source>
</evidence>
<dbReference type="GO" id="GO:0005737">
    <property type="term" value="C:cytoplasm"/>
    <property type="evidence" value="ECO:0007669"/>
    <property type="project" value="UniProtKB-SubCell"/>
</dbReference>
<dbReference type="AlphaFoldDB" id="A0A368VH20"/>
<dbReference type="OrthoDB" id="9775031at2"/>
<evidence type="ECO:0000256" key="10">
    <source>
        <dbReference type="ARBA" id="ARBA00022984"/>
    </source>
</evidence>
<evidence type="ECO:0000256" key="11">
    <source>
        <dbReference type="ARBA" id="ARBA00023268"/>
    </source>
</evidence>
<dbReference type="HAMAP" id="MF_01631">
    <property type="entry name" value="GlmU"/>
    <property type="match status" value="1"/>
</dbReference>
<evidence type="ECO:0000256" key="1">
    <source>
        <dbReference type="ARBA" id="ARBA00007707"/>
    </source>
</evidence>
<dbReference type="UniPathway" id="UPA00973"/>
<evidence type="ECO:0000256" key="7">
    <source>
        <dbReference type="ARBA" id="ARBA00022737"/>
    </source>
</evidence>
<comment type="pathway">
    <text evidence="17">Nucleotide-sugar biosynthesis; UDP-N-acetyl-alpha-D-glucosamine biosynthesis; N-acetyl-alpha-D-glucosamine 1-phosphate from alpha-D-glucosamine 6-phosphate (route II): step 2/2.</text>
</comment>
<comment type="catalytic activity">
    <reaction evidence="14 17">
        <text>alpha-D-glucosamine 1-phosphate + acetyl-CoA = N-acetyl-alpha-D-glucosamine 1-phosphate + CoA + H(+)</text>
        <dbReference type="Rhea" id="RHEA:13725"/>
        <dbReference type="ChEBI" id="CHEBI:15378"/>
        <dbReference type="ChEBI" id="CHEBI:57287"/>
        <dbReference type="ChEBI" id="CHEBI:57288"/>
        <dbReference type="ChEBI" id="CHEBI:57776"/>
        <dbReference type="ChEBI" id="CHEBI:58516"/>
        <dbReference type="EC" id="2.3.1.157"/>
    </reaction>
</comment>
<keyword evidence="6 17" id="KW-0479">Metal-binding</keyword>
<comment type="catalytic activity">
    <reaction evidence="15 17">
        <text>N-acetyl-alpha-D-glucosamine 1-phosphate + UTP + H(+) = UDP-N-acetyl-alpha-D-glucosamine + diphosphate</text>
        <dbReference type="Rhea" id="RHEA:13509"/>
        <dbReference type="ChEBI" id="CHEBI:15378"/>
        <dbReference type="ChEBI" id="CHEBI:33019"/>
        <dbReference type="ChEBI" id="CHEBI:46398"/>
        <dbReference type="ChEBI" id="CHEBI:57705"/>
        <dbReference type="ChEBI" id="CHEBI:57776"/>
        <dbReference type="EC" id="2.7.7.23"/>
    </reaction>
</comment>
<feature type="binding site" evidence="17">
    <location>
        <position position="129"/>
    </location>
    <ligand>
        <name>Mg(2+)</name>
        <dbReference type="ChEBI" id="CHEBI:18420"/>
    </ligand>
</feature>
<sequence length="507" mass="52444">MLEGATARPTSDGVSSEPVSTIVLAAGEGTRMRSATPKVLHRLAGRTLIEHAVRAAAGIAPDELAVVVGHGRQAVGEHLADLAGRLDRTISTVVQEQQLGTGDAVACGMAQLAHSGTGASGTVLVTYGDVPLLDADTLRGLLAEHHGSGNAVTLLSAVVEDPAGYGRVVRDADGGIAGIVEHKDATTEQAAIQEINSGVYAFDAAFLEDALKRLSTGNAQGELYLTDLVSIARQDGLGAGTLVCTDTWLVEGVNDRVQLARMGAELNRRLLLHWMRQGVTITDPNSVWLDCDVELDRDVTLEPGVQLRAGTTVGTCATIGPETTLTACTVGHGATVMRTQGEEAEIGPGASVGPFAFLRSGARLDVDAKVGTFVEAKNAEIGSGSKVPHLSYVGDATIGEHTNIGAATVFVNYDGVAKHHTVIGSYSRTGADNMFVAPVEVADGAYTAAGSVITQNVPPGAMAVARGKQRNIEGWVARRRPGTAADQAAQRALAEEEAITDPTSDAS</sequence>
<evidence type="ECO:0000256" key="8">
    <source>
        <dbReference type="ARBA" id="ARBA00022842"/>
    </source>
</evidence>
<dbReference type="InterPro" id="IPR038009">
    <property type="entry name" value="GlmU_C_LbH"/>
</dbReference>
<dbReference type="UniPathway" id="UPA00113">
    <property type="reaction ID" value="UER00532"/>
</dbReference>
<dbReference type="PANTHER" id="PTHR43584">
    <property type="entry name" value="NUCLEOTIDYL TRANSFERASE"/>
    <property type="match status" value="1"/>
</dbReference>
<dbReference type="Gene3D" id="3.90.550.10">
    <property type="entry name" value="Spore Coat Polysaccharide Biosynthesis Protein SpsA, Chain A"/>
    <property type="match status" value="1"/>
</dbReference>
<dbReference type="Gene3D" id="2.160.10.10">
    <property type="entry name" value="Hexapeptide repeat proteins"/>
    <property type="match status" value="1"/>
</dbReference>
<evidence type="ECO:0000256" key="17">
    <source>
        <dbReference type="HAMAP-Rule" id="MF_01631"/>
    </source>
</evidence>
<feature type="binding site" evidence="17">
    <location>
        <position position="403"/>
    </location>
    <ligand>
        <name>UDP-N-acetyl-alpha-D-glucosamine</name>
        <dbReference type="ChEBI" id="CHEBI:57705"/>
    </ligand>
</feature>
<keyword evidence="5 17" id="KW-0548">Nucleotidyltransferase</keyword>
<dbReference type="CDD" id="cd03353">
    <property type="entry name" value="LbH_GlmU_C"/>
    <property type="match status" value="1"/>
</dbReference>
<dbReference type="InterPro" id="IPR029044">
    <property type="entry name" value="Nucleotide-diphossugar_trans"/>
</dbReference>